<evidence type="ECO:0000256" key="4">
    <source>
        <dbReference type="ARBA" id="ARBA00022989"/>
    </source>
</evidence>
<accession>A0A2A2F971</accession>
<dbReference type="CDD" id="cd06662">
    <property type="entry name" value="SURF1"/>
    <property type="match status" value="1"/>
</dbReference>
<dbReference type="InterPro" id="IPR045214">
    <property type="entry name" value="Surf1/Surf4"/>
</dbReference>
<evidence type="ECO:0000256" key="6">
    <source>
        <dbReference type="RuleBase" id="RU363076"/>
    </source>
</evidence>
<evidence type="ECO:0000256" key="1">
    <source>
        <dbReference type="ARBA" id="ARBA00004370"/>
    </source>
</evidence>
<proteinExistence type="inferred from homology"/>
<comment type="caution">
    <text evidence="7">The sequence shown here is derived from an EMBL/GenBank/DDBJ whole genome shotgun (WGS) entry which is preliminary data.</text>
</comment>
<dbReference type="Proteomes" id="UP000218896">
    <property type="component" value="Unassembled WGS sequence"/>
</dbReference>
<dbReference type="RefSeq" id="WP_095616094.1">
    <property type="nucleotide sequence ID" value="NZ_NSKD01000001.1"/>
</dbReference>
<evidence type="ECO:0000256" key="3">
    <source>
        <dbReference type="ARBA" id="ARBA00022692"/>
    </source>
</evidence>
<keyword evidence="5 6" id="KW-0472">Membrane</keyword>
<keyword evidence="8" id="KW-1185">Reference proteome</keyword>
<dbReference type="EMBL" id="NSKD01000001">
    <property type="protein sequence ID" value="PAU81996.1"/>
    <property type="molecule type" value="Genomic_DNA"/>
</dbReference>
<feature type="transmembrane region" description="Helical" evidence="6">
    <location>
        <begin position="211"/>
        <end position="230"/>
    </location>
</feature>
<dbReference type="PROSITE" id="PS50895">
    <property type="entry name" value="SURF1"/>
    <property type="match status" value="1"/>
</dbReference>
<evidence type="ECO:0000313" key="7">
    <source>
        <dbReference type="EMBL" id="PAU81996.1"/>
    </source>
</evidence>
<organism evidence="7 8">
    <name type="scientific">Halovibrio salipaludis</name>
    <dbReference type="NCBI Taxonomy" id="2032626"/>
    <lineage>
        <taxon>Bacteria</taxon>
        <taxon>Pseudomonadati</taxon>
        <taxon>Pseudomonadota</taxon>
        <taxon>Gammaproteobacteria</taxon>
        <taxon>Oceanospirillales</taxon>
        <taxon>Halomonadaceae</taxon>
        <taxon>Halovibrio</taxon>
    </lineage>
</organism>
<name>A0A2A2F971_9GAMM</name>
<keyword evidence="4 6" id="KW-1133">Transmembrane helix</keyword>
<sequence length="236" mass="26527">MTGSRSQWRWRPNRAIWGIAIAFLPLLLGLGVWQLDRGFDKAERQARWSDTDGPVEWPVERPLEGQPVVLSGEYDPEVQWLLDNRTRDGRPGYEVLQPFHTADGPVVVNRGWIAAPADRDRLPDPETPGGRLTIEGHVWSWPTPLVLGRVEAVNRESWPRRVASLDRADARGSFSNVATAPVRLTDEGQPGALRTGWTPDRMEAATHYGYAVQWFGLAVVLLTLTIATSFRRDEES</sequence>
<evidence type="ECO:0000313" key="8">
    <source>
        <dbReference type="Proteomes" id="UP000218896"/>
    </source>
</evidence>
<keyword evidence="6" id="KW-1003">Cell membrane</keyword>
<gene>
    <name evidence="7" type="ORF">CK501_02265</name>
</gene>
<dbReference type="Pfam" id="PF02104">
    <property type="entry name" value="SURF1"/>
    <property type="match status" value="1"/>
</dbReference>
<evidence type="ECO:0000256" key="5">
    <source>
        <dbReference type="ARBA" id="ARBA00023136"/>
    </source>
</evidence>
<comment type="similarity">
    <text evidence="2 6">Belongs to the SURF1 family.</text>
</comment>
<dbReference type="AlphaFoldDB" id="A0A2A2F971"/>
<feature type="transmembrane region" description="Helical" evidence="6">
    <location>
        <begin position="15"/>
        <end position="35"/>
    </location>
</feature>
<reference evidence="7 8" key="1">
    <citation type="submission" date="2017-08" db="EMBL/GenBank/DDBJ databases">
        <title>Halovibrio sewagensis sp. nov., isolated from wastewater of high salinity.</title>
        <authorList>
            <person name="Dong X."/>
            <person name="Zhang G."/>
        </authorList>
    </citation>
    <scope>NUCLEOTIDE SEQUENCE [LARGE SCALE GENOMIC DNA]</scope>
    <source>
        <strain evidence="7 8">YL5-2</strain>
    </source>
</reference>
<dbReference type="PANTHER" id="PTHR23427">
    <property type="entry name" value="SURFEIT LOCUS PROTEIN"/>
    <property type="match status" value="1"/>
</dbReference>
<keyword evidence="3 6" id="KW-0812">Transmembrane</keyword>
<dbReference type="InterPro" id="IPR002994">
    <property type="entry name" value="Surf1/Shy1"/>
</dbReference>
<dbReference type="OrthoDB" id="9789940at2"/>
<dbReference type="PANTHER" id="PTHR23427:SF2">
    <property type="entry name" value="SURFEIT LOCUS PROTEIN 1"/>
    <property type="match status" value="1"/>
</dbReference>
<protein>
    <recommendedName>
        <fullName evidence="6">SURF1-like protein</fullName>
    </recommendedName>
</protein>
<comment type="subcellular location">
    <subcellularLocation>
        <location evidence="6">Cell membrane</location>
        <topology evidence="6">Multi-pass membrane protein</topology>
    </subcellularLocation>
    <subcellularLocation>
        <location evidence="1">Membrane</location>
    </subcellularLocation>
</comment>
<evidence type="ECO:0000256" key="2">
    <source>
        <dbReference type="ARBA" id="ARBA00007165"/>
    </source>
</evidence>
<dbReference type="GO" id="GO:0005886">
    <property type="term" value="C:plasma membrane"/>
    <property type="evidence" value="ECO:0007669"/>
    <property type="project" value="UniProtKB-SubCell"/>
</dbReference>